<feature type="compositionally biased region" description="Basic residues" evidence="1">
    <location>
        <begin position="40"/>
        <end position="51"/>
    </location>
</feature>
<sequence length="60" mass="6453">MPYHIDDQMSAISKLNNEGWSGDGSAGATPSLSAEDGRRHPLRFSRGKVRKGSAAPFHVT</sequence>
<organism evidence="2 3">
    <name type="scientific">Candidatus Methylomirabilis limnetica</name>
    <dbReference type="NCBI Taxonomy" id="2033718"/>
    <lineage>
        <taxon>Bacteria</taxon>
        <taxon>Candidatus Methylomirabilota</taxon>
        <taxon>Candidatus Methylomirabilia</taxon>
        <taxon>Candidatus Methylomirabilales</taxon>
        <taxon>Candidatus Methylomirabilaceae</taxon>
        <taxon>Candidatus Methylomirabilis</taxon>
    </lineage>
</organism>
<gene>
    <name evidence="2" type="ORF">CLG94_12240</name>
</gene>
<reference evidence="3" key="2">
    <citation type="journal article" date="2018" name="Environ. Microbiol.">
        <title>Bloom of a denitrifying methanotroph, 'Candidatus Methylomirabilis limnetica', in a deep stratified lake.</title>
        <authorList>
            <person name="Graf J.S."/>
            <person name="Mayr M.J."/>
            <person name="Marchant H.K."/>
            <person name="Tienken D."/>
            <person name="Hach P.F."/>
            <person name="Brand A."/>
            <person name="Schubert C.J."/>
            <person name="Kuypers M.M."/>
            <person name="Milucka J."/>
        </authorList>
    </citation>
    <scope>NUCLEOTIDE SEQUENCE [LARGE SCALE GENOMIC DNA]</scope>
    <source>
        <strain evidence="3">Zug</strain>
    </source>
</reference>
<keyword evidence="3" id="KW-1185">Reference proteome</keyword>
<dbReference type="Proteomes" id="UP000241436">
    <property type="component" value="Unassembled WGS sequence"/>
</dbReference>
<dbReference type="AlphaFoldDB" id="A0A2T4TV45"/>
<reference evidence="2 3" key="1">
    <citation type="submission" date="2017-09" db="EMBL/GenBank/DDBJ databases">
        <title>Bloom of a denitrifying methanotroph, Candidatus Methylomirabilis limnetica, in a deep stratified lake.</title>
        <authorList>
            <person name="Graf J.S."/>
            <person name="Marchant H.K."/>
            <person name="Tienken D."/>
            <person name="Hach P.F."/>
            <person name="Brand A."/>
            <person name="Schubert C.J."/>
            <person name="Kuypers M.M."/>
            <person name="Milucka J."/>
        </authorList>
    </citation>
    <scope>NUCLEOTIDE SEQUENCE [LARGE SCALE GENOMIC DNA]</scope>
    <source>
        <strain evidence="2 3">Zug</strain>
    </source>
</reference>
<evidence type="ECO:0000256" key="1">
    <source>
        <dbReference type="SAM" id="MobiDB-lite"/>
    </source>
</evidence>
<evidence type="ECO:0000313" key="2">
    <source>
        <dbReference type="EMBL" id="PTL34982.1"/>
    </source>
</evidence>
<name>A0A2T4TV45_9BACT</name>
<comment type="caution">
    <text evidence="2">The sequence shown here is derived from an EMBL/GenBank/DDBJ whole genome shotgun (WGS) entry which is preliminary data.</text>
</comment>
<accession>A0A2T4TV45</accession>
<evidence type="ECO:0000313" key="3">
    <source>
        <dbReference type="Proteomes" id="UP000241436"/>
    </source>
</evidence>
<dbReference type="EMBL" id="NVQC01000036">
    <property type="protein sequence ID" value="PTL34982.1"/>
    <property type="molecule type" value="Genomic_DNA"/>
</dbReference>
<feature type="region of interest" description="Disordered" evidence="1">
    <location>
        <begin position="15"/>
        <end position="60"/>
    </location>
</feature>
<protein>
    <submittedName>
        <fullName evidence="2">Uncharacterized protein</fullName>
    </submittedName>
</protein>
<proteinExistence type="predicted"/>